<evidence type="ECO:0000313" key="1">
    <source>
        <dbReference type="EMBL" id="KDR51357.1"/>
    </source>
</evidence>
<dbReference type="AlphaFoldDB" id="A0A069QF94"/>
<accession>A0A069QF94</accession>
<gene>
    <name evidence="1" type="ORF">HMPREF1991_02582</name>
</gene>
<protein>
    <submittedName>
        <fullName evidence="1">Uncharacterized protein</fullName>
    </submittedName>
</protein>
<organism evidence="1 2">
    <name type="scientific">Hoylesella loescheii DSM 19665 = JCM 12249 = ATCC 15930</name>
    <dbReference type="NCBI Taxonomy" id="1122985"/>
    <lineage>
        <taxon>Bacteria</taxon>
        <taxon>Pseudomonadati</taxon>
        <taxon>Bacteroidota</taxon>
        <taxon>Bacteroidia</taxon>
        <taxon>Bacteroidales</taxon>
        <taxon>Prevotellaceae</taxon>
        <taxon>Hoylesella</taxon>
    </lineage>
</organism>
<proteinExistence type="predicted"/>
<sequence length="305" mass="33364">MRIMFVGMALIAIVGATLTSCDGSGKAHGMERPDNTTLDAGAYAVNRVDSFPWNFPKDFALNDVEEGQTVLSPATFYGSAIQRGDNLATTLLPVYNFTVEKVGRNTITIASMGEQVVVPQALTVPLPKGETAQNGDVVLTWWQSGEGLQRAIVVDDTKLQKPKVCYLDLDYKSDGRGFANCHANEELHANSFKVLKNGEWTSGASVAIENNGQWKAAIILNVHANKLLLLDAESRIMVAEKSRCRLIPIKMNYDVGEHVFAKLGYTFEADCRITKVDKRVGRVWVEKNGTAVAVSILDVVKDLTD</sequence>
<keyword evidence="2" id="KW-1185">Reference proteome</keyword>
<comment type="caution">
    <text evidence="1">The sequence shown here is derived from an EMBL/GenBank/DDBJ whole genome shotgun (WGS) entry which is preliminary data.</text>
</comment>
<dbReference type="PROSITE" id="PS51257">
    <property type="entry name" value="PROKAR_LIPOPROTEIN"/>
    <property type="match status" value="1"/>
</dbReference>
<dbReference type="RefSeq" id="WP_033404144.1">
    <property type="nucleotide sequence ID" value="NZ_KB899212.1"/>
</dbReference>
<evidence type="ECO:0000313" key="2">
    <source>
        <dbReference type="Proteomes" id="UP000027442"/>
    </source>
</evidence>
<dbReference type="PATRIC" id="fig|1122985.7.peg.2671"/>
<dbReference type="HOGENOM" id="CLU_911720_0_0_10"/>
<name>A0A069QF94_HOYLO</name>
<dbReference type="EMBL" id="JNGW01000112">
    <property type="protein sequence ID" value="KDR51357.1"/>
    <property type="molecule type" value="Genomic_DNA"/>
</dbReference>
<reference evidence="1 2" key="1">
    <citation type="submission" date="2013-08" db="EMBL/GenBank/DDBJ databases">
        <authorList>
            <person name="Weinstock G."/>
            <person name="Sodergren E."/>
            <person name="Wylie T."/>
            <person name="Fulton L."/>
            <person name="Fulton R."/>
            <person name="Fronick C."/>
            <person name="O'Laughlin M."/>
            <person name="Godfrey J."/>
            <person name="Miner T."/>
            <person name="Herter B."/>
            <person name="Appelbaum E."/>
            <person name="Cordes M."/>
            <person name="Lek S."/>
            <person name="Wollam A."/>
            <person name="Pepin K.H."/>
            <person name="Palsikar V.B."/>
            <person name="Mitreva M."/>
            <person name="Wilson R.K."/>
        </authorList>
    </citation>
    <scope>NUCLEOTIDE SEQUENCE [LARGE SCALE GENOMIC DNA]</scope>
    <source>
        <strain evidence="1 2">ATCC 15930</strain>
    </source>
</reference>
<dbReference type="Proteomes" id="UP000027442">
    <property type="component" value="Unassembled WGS sequence"/>
</dbReference>